<dbReference type="PANTHER" id="PTHR21310">
    <property type="entry name" value="AMINOGLYCOSIDE PHOSPHOTRANSFERASE-RELATED-RELATED"/>
    <property type="match status" value="1"/>
</dbReference>
<dbReference type="SUPFAM" id="SSF56112">
    <property type="entry name" value="Protein kinase-like (PK-like)"/>
    <property type="match status" value="1"/>
</dbReference>
<dbReference type="InterPro" id="IPR041726">
    <property type="entry name" value="ACAD10_11_N"/>
</dbReference>
<accession>A0A1H4L2I6</accession>
<dbReference type="InterPro" id="IPR051678">
    <property type="entry name" value="AGP_Transferase"/>
</dbReference>
<gene>
    <name evidence="2" type="ORF">SAMN04490239_1056</name>
</gene>
<dbReference type="GO" id="GO:0016301">
    <property type="term" value="F:kinase activity"/>
    <property type="evidence" value="ECO:0007669"/>
    <property type="project" value="UniProtKB-KW"/>
</dbReference>
<dbReference type="CDD" id="cd05154">
    <property type="entry name" value="ACAD10_11_N-like"/>
    <property type="match status" value="1"/>
</dbReference>
<dbReference type="PANTHER" id="PTHR21310:SF40">
    <property type="entry name" value="AMINOGLYCOSIDE PHOSPHOTRANSFERASE DOMAIN-CONTAINING PROTEIN-RELATED"/>
    <property type="match status" value="1"/>
</dbReference>
<dbReference type="Pfam" id="PF01636">
    <property type="entry name" value="APH"/>
    <property type="match status" value="1"/>
</dbReference>
<feature type="domain" description="Aminoglycoside phosphotransferase" evidence="1">
    <location>
        <begin position="38"/>
        <end position="244"/>
    </location>
</feature>
<dbReference type="InterPro" id="IPR002575">
    <property type="entry name" value="Aminoglycoside_PTrfase"/>
</dbReference>
<keyword evidence="3" id="KW-1185">Reference proteome</keyword>
<evidence type="ECO:0000313" key="2">
    <source>
        <dbReference type="EMBL" id="SEB64984.1"/>
    </source>
</evidence>
<keyword evidence="2" id="KW-0808">Transferase</keyword>
<proteinExistence type="predicted"/>
<name>A0A1H4L2I6_9NOCA</name>
<evidence type="ECO:0000259" key="1">
    <source>
        <dbReference type="Pfam" id="PF01636"/>
    </source>
</evidence>
<reference evidence="3" key="1">
    <citation type="submission" date="2016-10" db="EMBL/GenBank/DDBJ databases">
        <authorList>
            <person name="Varghese N."/>
            <person name="Submissions S."/>
        </authorList>
    </citation>
    <scope>NUCLEOTIDE SEQUENCE [LARGE SCALE GENOMIC DNA]</scope>
    <source>
        <strain evidence="3">DSM 44498</strain>
    </source>
</reference>
<dbReference type="EMBL" id="FNSV01000005">
    <property type="protein sequence ID" value="SEB64984.1"/>
    <property type="molecule type" value="Genomic_DNA"/>
</dbReference>
<dbReference type="AlphaFoldDB" id="A0A1H4L2I6"/>
<protein>
    <submittedName>
        <fullName evidence="2">Predicted kinase, aminoglycoside phosphotransferase (APT) family</fullName>
    </submittedName>
</protein>
<sequence length="333" mass="37987">MEIAYPAGQSLRVGDLQGFPQGFSAELLTFDLTYEKDGAERTEGMVVRIEPNEKYQLFLDTNFEEQYRVMEALGRHTATPVPRTVGFESNREFLGARFYVMEKACGETGQIGLEWVSAIGEEGREMLWWNGLAAMAEMHRADPERLRLDFLEQPERGSDPIDQQLHYYWEYYNWVRGGESYPIIEVALEWLQRSKPLVLPPKGIVWGDARRGNQLFTSDFACSAILDFEQVCLGPAEVDLAWWLEGEHQTSEWMGMSAPTVEETTSRYAKLLGREIADIGYYMVFASLRLAVLRIKLSILREGQPDRAEPDAGIPRLANVLARYAGIEARIDR</sequence>
<keyword evidence="2" id="KW-0418">Kinase</keyword>
<dbReference type="Proteomes" id="UP000183561">
    <property type="component" value="Unassembled WGS sequence"/>
</dbReference>
<evidence type="ECO:0000313" key="3">
    <source>
        <dbReference type="Proteomes" id="UP000183561"/>
    </source>
</evidence>
<dbReference type="InterPro" id="IPR011009">
    <property type="entry name" value="Kinase-like_dom_sf"/>
</dbReference>
<dbReference type="Gene3D" id="3.30.200.20">
    <property type="entry name" value="Phosphorylase Kinase, domain 1"/>
    <property type="match status" value="1"/>
</dbReference>
<dbReference type="Gene3D" id="3.90.1200.10">
    <property type="match status" value="1"/>
</dbReference>
<organism evidence="2 3">
    <name type="scientific">Rhodococcus koreensis</name>
    <dbReference type="NCBI Taxonomy" id="99653"/>
    <lineage>
        <taxon>Bacteria</taxon>
        <taxon>Bacillati</taxon>
        <taxon>Actinomycetota</taxon>
        <taxon>Actinomycetes</taxon>
        <taxon>Mycobacteriales</taxon>
        <taxon>Nocardiaceae</taxon>
        <taxon>Rhodococcus</taxon>
    </lineage>
</organism>